<organism evidence="1 2">
    <name type="scientific">Entomomonas moraniae</name>
    <dbReference type="NCBI Taxonomy" id="2213226"/>
    <lineage>
        <taxon>Bacteria</taxon>
        <taxon>Pseudomonadati</taxon>
        <taxon>Pseudomonadota</taxon>
        <taxon>Gammaproteobacteria</taxon>
        <taxon>Pseudomonadales</taxon>
        <taxon>Pseudomonadaceae</taxon>
        <taxon>Entomomonas</taxon>
    </lineage>
</organism>
<name>A0A3S9XF23_9GAMM</name>
<reference evidence="2" key="1">
    <citation type="submission" date="2018-06" db="EMBL/GenBank/DDBJ databases">
        <title>Complete genome of Pseudomonas insecticola strain QZS01.</title>
        <authorList>
            <person name="Wang J."/>
            <person name="Su Q."/>
        </authorList>
    </citation>
    <scope>NUCLEOTIDE SEQUENCE [LARGE SCALE GENOMIC DNA]</scope>
    <source>
        <strain evidence="2">QZS01</strain>
    </source>
</reference>
<protein>
    <submittedName>
        <fullName evidence="1">Uncharacterized protein</fullName>
    </submittedName>
</protein>
<sequence>MIINEEINRYLNRLSEKRIKCGVIEKMMTYGFNSISINSIHDNVMVLLQKIKDFIAWSNQFDATIKEAALENQLEYLINLAESDLIPMSAFDWLKDERACYFVWLDIQIQMFTTPNNIVGQNIYNTLQLPKICSSNKERFNVIINFFDLWWTSKNNKIAYLDNIKSRVHESLGRDPFKGLNKKDIEQIEWYYKYIKSHLGKYYPFQNATEPAPLPTPNQLALAINPLTTEETYYLIYALYDTWSPYSLSDKAIFKNALSKAYSQRKFRKKQEGKKPLNTYLKKETKDKLEQLREHYRNATLHDTLDLIIREAYEQMQRDGQRK</sequence>
<dbReference type="KEGG" id="emo:DM558_09725"/>
<dbReference type="EMBL" id="CP029822">
    <property type="protein sequence ID" value="AZS51037.1"/>
    <property type="molecule type" value="Genomic_DNA"/>
</dbReference>
<evidence type="ECO:0000313" key="2">
    <source>
        <dbReference type="Proteomes" id="UP000273143"/>
    </source>
</evidence>
<dbReference type="Proteomes" id="UP000273143">
    <property type="component" value="Chromosome"/>
</dbReference>
<keyword evidence="2" id="KW-1185">Reference proteome</keyword>
<gene>
    <name evidence="1" type="ORF">DM558_09725</name>
</gene>
<evidence type="ECO:0000313" key="1">
    <source>
        <dbReference type="EMBL" id="AZS51037.1"/>
    </source>
</evidence>
<accession>A0A3S9XF23</accession>
<dbReference type="AlphaFoldDB" id="A0A3S9XF23"/>
<proteinExistence type="predicted"/>
<dbReference type="RefSeq" id="WP_127163799.1">
    <property type="nucleotide sequence ID" value="NZ_CP029822.1"/>
</dbReference>